<dbReference type="Proteomes" id="UP001595791">
    <property type="component" value="Unassembled WGS sequence"/>
</dbReference>
<evidence type="ECO:0000256" key="3">
    <source>
        <dbReference type="ARBA" id="ARBA00022723"/>
    </source>
</evidence>
<gene>
    <name evidence="7" type="ORF">ACFOW7_18295</name>
</gene>
<dbReference type="EMBL" id="JBHSBU010000001">
    <property type="protein sequence ID" value="MFC4161293.1"/>
    <property type="molecule type" value="Genomic_DNA"/>
</dbReference>
<dbReference type="PROSITE" id="PS51918">
    <property type="entry name" value="RADICAL_SAM"/>
    <property type="match status" value="1"/>
</dbReference>
<accession>A0ABV8MSP7</accession>
<evidence type="ECO:0000313" key="8">
    <source>
        <dbReference type="Proteomes" id="UP001595791"/>
    </source>
</evidence>
<keyword evidence="2" id="KW-0949">S-adenosyl-L-methionine</keyword>
<name>A0ABV8MSP7_9NEIS</name>
<evidence type="ECO:0000313" key="7">
    <source>
        <dbReference type="EMBL" id="MFC4161293.1"/>
    </source>
</evidence>
<evidence type="ECO:0000256" key="2">
    <source>
        <dbReference type="ARBA" id="ARBA00022691"/>
    </source>
</evidence>
<keyword evidence="3" id="KW-0479">Metal-binding</keyword>
<dbReference type="InterPro" id="IPR007197">
    <property type="entry name" value="rSAM"/>
</dbReference>
<dbReference type="SUPFAM" id="SSF102114">
    <property type="entry name" value="Radical SAM enzymes"/>
    <property type="match status" value="1"/>
</dbReference>
<proteinExistence type="predicted"/>
<dbReference type="InterPro" id="IPR013785">
    <property type="entry name" value="Aldolase_TIM"/>
</dbReference>
<dbReference type="InterPro" id="IPR023867">
    <property type="entry name" value="Sulphatase_maturase_rSAM"/>
</dbReference>
<dbReference type="PANTHER" id="PTHR43273:SF8">
    <property type="entry name" value="RADICAL SAM DOMAIN PROTEIN"/>
    <property type="match status" value="1"/>
</dbReference>
<evidence type="ECO:0000256" key="4">
    <source>
        <dbReference type="ARBA" id="ARBA00023004"/>
    </source>
</evidence>
<dbReference type="InterPro" id="IPR058240">
    <property type="entry name" value="rSAM_sf"/>
</dbReference>
<dbReference type="SFLD" id="SFLDG01386">
    <property type="entry name" value="main_SPASM_domain-containing"/>
    <property type="match status" value="1"/>
</dbReference>
<protein>
    <submittedName>
        <fullName evidence="7">Radical SAM protein</fullName>
    </submittedName>
</protein>
<comment type="caution">
    <text evidence="7">The sequence shown here is derived from an EMBL/GenBank/DDBJ whole genome shotgun (WGS) entry which is preliminary data.</text>
</comment>
<dbReference type="SFLD" id="SFLDG01072">
    <property type="entry name" value="dehydrogenase_like"/>
    <property type="match status" value="1"/>
</dbReference>
<dbReference type="SFLD" id="SFLDG01067">
    <property type="entry name" value="SPASM/twitch_domain_containing"/>
    <property type="match status" value="1"/>
</dbReference>
<organism evidence="7 8">
    <name type="scientific">Chitinimonas lacunae</name>
    <dbReference type="NCBI Taxonomy" id="1963018"/>
    <lineage>
        <taxon>Bacteria</taxon>
        <taxon>Pseudomonadati</taxon>
        <taxon>Pseudomonadota</taxon>
        <taxon>Betaproteobacteria</taxon>
        <taxon>Neisseriales</taxon>
        <taxon>Chitinibacteraceae</taxon>
        <taxon>Chitinimonas</taxon>
    </lineage>
</organism>
<evidence type="ECO:0000256" key="5">
    <source>
        <dbReference type="ARBA" id="ARBA00023014"/>
    </source>
</evidence>
<dbReference type="RefSeq" id="WP_378167068.1">
    <property type="nucleotide sequence ID" value="NZ_JBHSBU010000001.1"/>
</dbReference>
<dbReference type="Gene3D" id="3.20.20.70">
    <property type="entry name" value="Aldolase class I"/>
    <property type="match status" value="1"/>
</dbReference>
<feature type="domain" description="Radical SAM core" evidence="6">
    <location>
        <begin position="15"/>
        <end position="266"/>
    </location>
</feature>
<dbReference type="PANTHER" id="PTHR43273">
    <property type="entry name" value="ANAEROBIC SULFATASE-MATURATING ENZYME HOMOLOG ASLB-RELATED"/>
    <property type="match status" value="1"/>
</dbReference>
<keyword evidence="8" id="KW-1185">Reference proteome</keyword>
<sequence length="409" mass="46270">MHTIPLSALKKPTPPKIRKVQVIFKTVERCNLACTYCYYYFHGDDSANGRPAVVSRELFPAIVDFIATGARDLGLEEMDIIFHGGEPTLQKPRDFAYLCDLIRERIDPVCPVSLGMQTNAVHLSDEWLDCLRRYGVGVGISLDGPAEYHDRFRLDRKGRGSHAQVEANLRRLQAARQQGELPSVGCISVVNSAFSARRIFDYLTDEMGLSALGFLLPDRSWDTPFDNGDSALAYGEFLKELFDAWLLRQDVRVRELNDLLDFLQLRRNEDMPRPPEPDSVRNQILVIQSDGTISVDDSLIPTLEWRHKFPSPHISQTSMRDFFSLPGFAEIAQARHTLPQGCSDCVWKKPCHGGSLENRYSRESGFDNPSVYCDGLKSFYRHVADTLIDNGYPRELMAQKLGVEPARLS</sequence>
<comment type="cofactor">
    <cofactor evidence="1">
        <name>[4Fe-4S] cluster</name>
        <dbReference type="ChEBI" id="CHEBI:49883"/>
    </cofactor>
</comment>
<evidence type="ECO:0000256" key="1">
    <source>
        <dbReference type="ARBA" id="ARBA00001966"/>
    </source>
</evidence>
<reference evidence="8" key="1">
    <citation type="journal article" date="2019" name="Int. J. Syst. Evol. Microbiol.">
        <title>The Global Catalogue of Microorganisms (GCM) 10K type strain sequencing project: providing services to taxonomists for standard genome sequencing and annotation.</title>
        <authorList>
            <consortium name="The Broad Institute Genomics Platform"/>
            <consortium name="The Broad Institute Genome Sequencing Center for Infectious Disease"/>
            <person name="Wu L."/>
            <person name="Ma J."/>
        </authorList>
    </citation>
    <scope>NUCLEOTIDE SEQUENCE [LARGE SCALE GENOMIC DNA]</scope>
    <source>
        <strain evidence="8">LMG 29894</strain>
    </source>
</reference>
<keyword evidence="4" id="KW-0408">Iron</keyword>
<evidence type="ECO:0000259" key="6">
    <source>
        <dbReference type="PROSITE" id="PS51918"/>
    </source>
</evidence>
<dbReference type="CDD" id="cd01335">
    <property type="entry name" value="Radical_SAM"/>
    <property type="match status" value="1"/>
</dbReference>
<keyword evidence="5" id="KW-0411">Iron-sulfur</keyword>
<dbReference type="Pfam" id="PF04055">
    <property type="entry name" value="Radical_SAM"/>
    <property type="match status" value="1"/>
</dbReference>
<dbReference type="SFLD" id="SFLDS00029">
    <property type="entry name" value="Radical_SAM"/>
    <property type="match status" value="1"/>
</dbReference>